<organism evidence="1 2">
    <name type="scientific">Catharanthus roseus</name>
    <name type="common">Madagascar periwinkle</name>
    <name type="synonym">Vinca rosea</name>
    <dbReference type="NCBI Taxonomy" id="4058"/>
    <lineage>
        <taxon>Eukaryota</taxon>
        <taxon>Viridiplantae</taxon>
        <taxon>Streptophyta</taxon>
        <taxon>Embryophyta</taxon>
        <taxon>Tracheophyta</taxon>
        <taxon>Spermatophyta</taxon>
        <taxon>Magnoliopsida</taxon>
        <taxon>eudicotyledons</taxon>
        <taxon>Gunneridae</taxon>
        <taxon>Pentapetalae</taxon>
        <taxon>asterids</taxon>
        <taxon>lamiids</taxon>
        <taxon>Gentianales</taxon>
        <taxon>Apocynaceae</taxon>
        <taxon>Rauvolfioideae</taxon>
        <taxon>Vinceae</taxon>
        <taxon>Catharanthinae</taxon>
        <taxon>Catharanthus</taxon>
    </lineage>
</organism>
<evidence type="ECO:0000313" key="1">
    <source>
        <dbReference type="EMBL" id="KAI5681776.1"/>
    </source>
</evidence>
<evidence type="ECO:0000313" key="2">
    <source>
        <dbReference type="Proteomes" id="UP001060085"/>
    </source>
</evidence>
<dbReference type="EMBL" id="CM044701">
    <property type="protein sequence ID" value="KAI5681776.1"/>
    <property type="molecule type" value="Genomic_DNA"/>
</dbReference>
<accession>A0ACC0CAI1</accession>
<sequence length="796" mass="89167">MEKLVIQNGGKYSAELTKKCTHLISPEGDKYKVAKRWGHIHIVTRKWFDQSVARKAYLNEEYYPVQDSSASLNTSKKRTLLSQDKSLGNSQGVLSHDGMDPEPESACYAQTRVPDPDAAVLDNMFSTFCDVPACTKEKDGPHISEPKADSALDACVANDSQTEDNNLYLSDCKILLAGFDASDMRKLVNMIRSGGGSRYMSLHEKLTHIVVGTPSDTEAKQIRNVAALGIIYVVKTEWLEDCNHEKKEIPVLRRHIAYDLLLPKDPICLNKRWSMGANGMNLDRSHLQPTLSDDRILKSNPGCVTSLEKRNEAEVTANSEISLGKTRNHHKQHQSCASIVNIDLRRQKSSSHDIEKKSNVFDGRLFCFSGSFPADQRGEIVEWVNQGGGKVVENEVEANIQFIVESHGAVPSKNHLSTTKYVSSHWIRSCLMKKDIYSPHPMPEENETPARRNANEVFNVLLKDGCLLDVTSHILYSPLPCPVPFPDFTSFRFCVSQYDEKERSLLRNLCFILGVKFLEKLTKRVTHLLCKFASGPKYEAACKWGIQPVTSEWIYECVKQNKVVSPGPFSPNEVTSQDREAGTCTMTQYPTQAGLMLSGEDVSQLPSQSQEFRIVETDAFSRKIALKLDLEHSNGCNKKARTSDADNMQYLSSKSSPTKSLQGISGYGTENATESSGPVPDVAAAIEDLLEQTSKLFTSDCTILGQDHRKPQSALALHNHWMNRFDRKDDICKPSGNKTSICDNFSETQTESQVVGYAEDLSGRQMIIDRGFYKLEFLLEKLVNLWLRQKEMGELP</sequence>
<comment type="caution">
    <text evidence="1">The sequence shown here is derived from an EMBL/GenBank/DDBJ whole genome shotgun (WGS) entry which is preliminary data.</text>
</comment>
<name>A0ACC0CAI1_CATRO</name>
<keyword evidence="2" id="KW-1185">Reference proteome</keyword>
<protein>
    <submittedName>
        <fullName evidence="1">Uncharacterized protein</fullName>
    </submittedName>
</protein>
<reference evidence="2" key="1">
    <citation type="journal article" date="2023" name="Nat. Plants">
        <title>Single-cell RNA sequencing provides a high-resolution roadmap for understanding the multicellular compartmentation of specialized metabolism.</title>
        <authorList>
            <person name="Sun S."/>
            <person name="Shen X."/>
            <person name="Li Y."/>
            <person name="Li Y."/>
            <person name="Wang S."/>
            <person name="Li R."/>
            <person name="Zhang H."/>
            <person name="Shen G."/>
            <person name="Guo B."/>
            <person name="Wei J."/>
            <person name="Xu J."/>
            <person name="St-Pierre B."/>
            <person name="Chen S."/>
            <person name="Sun C."/>
        </authorList>
    </citation>
    <scope>NUCLEOTIDE SEQUENCE [LARGE SCALE GENOMIC DNA]</scope>
</reference>
<proteinExistence type="predicted"/>
<gene>
    <name evidence="1" type="ORF">M9H77_03004</name>
</gene>
<dbReference type="Proteomes" id="UP001060085">
    <property type="component" value="Linkage Group LG01"/>
</dbReference>